<dbReference type="PANTHER" id="PTHR30363">
    <property type="entry name" value="HTH-TYPE TRANSCRIPTIONAL REGULATOR SRLR-RELATED"/>
    <property type="match status" value="1"/>
</dbReference>
<dbReference type="InterPro" id="IPR036390">
    <property type="entry name" value="WH_DNA-bd_sf"/>
</dbReference>
<dbReference type="InterPro" id="IPR018356">
    <property type="entry name" value="Tscrpt_reg_HTH_DeoR_CS"/>
</dbReference>
<evidence type="ECO:0000313" key="5">
    <source>
        <dbReference type="EMBL" id="MBM7837318.1"/>
    </source>
</evidence>
<dbReference type="InterPro" id="IPR014036">
    <property type="entry name" value="DeoR-like_C"/>
</dbReference>
<dbReference type="Gene3D" id="1.10.10.10">
    <property type="entry name" value="Winged helix-like DNA-binding domain superfamily/Winged helix DNA-binding domain"/>
    <property type="match status" value="1"/>
</dbReference>
<feature type="domain" description="HTH deoR-type" evidence="4">
    <location>
        <begin position="3"/>
        <end position="58"/>
    </location>
</feature>
<keyword evidence="1" id="KW-0805">Transcription regulation</keyword>
<dbReference type="InterPro" id="IPR036388">
    <property type="entry name" value="WH-like_DNA-bd_sf"/>
</dbReference>
<dbReference type="InterPro" id="IPR037171">
    <property type="entry name" value="NagB/RpiA_transferase-like"/>
</dbReference>
<proteinExistence type="predicted"/>
<dbReference type="InterPro" id="IPR050313">
    <property type="entry name" value="Carb_Metab_HTH_regulators"/>
</dbReference>
<dbReference type="PRINTS" id="PR00037">
    <property type="entry name" value="HTHLACR"/>
</dbReference>
<comment type="caution">
    <text evidence="5">The sequence shown here is derived from an EMBL/GenBank/DDBJ whole genome shotgun (WGS) entry which is preliminary data.</text>
</comment>
<evidence type="ECO:0000256" key="2">
    <source>
        <dbReference type="ARBA" id="ARBA00023125"/>
    </source>
</evidence>
<dbReference type="SMART" id="SM00420">
    <property type="entry name" value="HTH_DEOR"/>
    <property type="match status" value="1"/>
</dbReference>
<dbReference type="Gene3D" id="3.40.50.1360">
    <property type="match status" value="1"/>
</dbReference>
<dbReference type="SMART" id="SM01134">
    <property type="entry name" value="DeoRC"/>
    <property type="match status" value="1"/>
</dbReference>
<sequence>MFVEERRERILQKIYKEKTVSVQQLAEVLQTSVHTIRNDLTYLEEQNHLTRTHGGAVLNERSRLNVMKTSVRYDQADQYQHAIAKRAAGLIKPGMTVYIGGSVTHYLMLQYIKQDMKCTIVTNSLQVALDLSTNESVECYIIGGHVPYSSNTVGSMAVKLMEQFHVDLAFINNGFHLEQGMTTSNPEVAAFQSAVIQNAKKIVGLGNHYKVDIVTFASIASLQVVDLLILDEKVSEEIRDGLEQAKVDYVVATGDELA</sequence>
<protein>
    <submittedName>
        <fullName evidence="5">DeoR/GlpR family transcriptional regulator of sugar metabolism</fullName>
    </submittedName>
</protein>
<organism evidence="5 6">
    <name type="scientific">Shouchella xiaoxiensis</name>
    <dbReference type="NCBI Taxonomy" id="766895"/>
    <lineage>
        <taxon>Bacteria</taxon>
        <taxon>Bacillati</taxon>
        <taxon>Bacillota</taxon>
        <taxon>Bacilli</taxon>
        <taxon>Bacillales</taxon>
        <taxon>Bacillaceae</taxon>
        <taxon>Shouchella</taxon>
    </lineage>
</organism>
<evidence type="ECO:0000256" key="1">
    <source>
        <dbReference type="ARBA" id="ARBA00023015"/>
    </source>
</evidence>
<keyword evidence="3" id="KW-0804">Transcription</keyword>
<dbReference type="PROSITE" id="PS00894">
    <property type="entry name" value="HTH_DEOR_1"/>
    <property type="match status" value="1"/>
</dbReference>
<keyword evidence="2" id="KW-0238">DNA-binding</keyword>
<dbReference type="Proteomes" id="UP001179280">
    <property type="component" value="Unassembled WGS sequence"/>
</dbReference>
<evidence type="ECO:0000259" key="4">
    <source>
        <dbReference type="PROSITE" id="PS51000"/>
    </source>
</evidence>
<accession>A0ABS2SP68</accession>
<dbReference type="Pfam" id="PF00455">
    <property type="entry name" value="DeoRC"/>
    <property type="match status" value="1"/>
</dbReference>
<reference evidence="5" key="1">
    <citation type="submission" date="2021-01" db="EMBL/GenBank/DDBJ databases">
        <title>Genomic Encyclopedia of Type Strains, Phase IV (KMG-IV): sequencing the most valuable type-strain genomes for metagenomic binning, comparative biology and taxonomic classification.</title>
        <authorList>
            <person name="Goeker M."/>
        </authorList>
    </citation>
    <scope>NUCLEOTIDE SEQUENCE</scope>
    <source>
        <strain evidence="5">DSM 21943</strain>
    </source>
</reference>
<dbReference type="SUPFAM" id="SSF100950">
    <property type="entry name" value="NagB/RpiA/CoA transferase-like"/>
    <property type="match status" value="1"/>
</dbReference>
<dbReference type="PANTHER" id="PTHR30363:SF51">
    <property type="entry name" value="HTH-TYPE TRANSCRIPTIONAL REPRESSOR GLCR"/>
    <property type="match status" value="1"/>
</dbReference>
<dbReference type="EMBL" id="JAFBCV010000001">
    <property type="protein sequence ID" value="MBM7837318.1"/>
    <property type="molecule type" value="Genomic_DNA"/>
</dbReference>
<dbReference type="PROSITE" id="PS51000">
    <property type="entry name" value="HTH_DEOR_2"/>
    <property type="match status" value="1"/>
</dbReference>
<keyword evidence="6" id="KW-1185">Reference proteome</keyword>
<gene>
    <name evidence="5" type="ORF">JOC54_000549</name>
</gene>
<evidence type="ECO:0000313" key="6">
    <source>
        <dbReference type="Proteomes" id="UP001179280"/>
    </source>
</evidence>
<dbReference type="SUPFAM" id="SSF46785">
    <property type="entry name" value="Winged helix' DNA-binding domain"/>
    <property type="match status" value="1"/>
</dbReference>
<dbReference type="Pfam" id="PF08220">
    <property type="entry name" value="HTH_DeoR"/>
    <property type="match status" value="1"/>
</dbReference>
<evidence type="ECO:0000256" key="3">
    <source>
        <dbReference type="ARBA" id="ARBA00023163"/>
    </source>
</evidence>
<name>A0ABS2SP68_9BACI</name>
<dbReference type="InterPro" id="IPR001034">
    <property type="entry name" value="DeoR_HTH"/>
</dbReference>
<dbReference type="RefSeq" id="WP_204464231.1">
    <property type="nucleotide sequence ID" value="NZ_JAFBCV010000001.1"/>
</dbReference>